<sequence length="410" mass="44793">MKWGKVVAIFLIVALIAGAAFYAVEPLKNNLKLGLDLKGGVQVRLEAKGPATDRDMDQIIAVMDKRVNALGVTEPIIQKEGKNRIIIELPGVKDPEEAVRIIGKTAHLEFRTYDGTTVLEGKDLQEAVEAKDPQDGKAYVALKFKPEGTRKFAEITKQLVEQYPEKDGNKDPRRVIGIFLDNEMLQIPYVTEPIPNGEARITGYADLKEAHEIALLLRSGALPVPVEMVEKRTVGPTLGADSIIKSKNAGIYGIIAIMLFMLFYYRVPGLIANISLVLYSLLVLGILAGINATLTLPGIAGFLLSIGMCVDANIIIYERLKEELRNGKSLRAAIDAGFSRAFWTIFDANVTTLIAAGVLFYLGTGTIKGFAVTLSIGILCSMFTAITFTRFMLKHLADSRLVTNSKFYGA</sequence>
<dbReference type="FunFam" id="1.20.1640.10:FF:000004">
    <property type="entry name" value="Protein translocase subunit SecD"/>
    <property type="match status" value="1"/>
</dbReference>
<dbReference type="GO" id="GO:0065002">
    <property type="term" value="P:intracellular protein transmembrane transport"/>
    <property type="evidence" value="ECO:0007669"/>
    <property type="project" value="UniProtKB-UniRule"/>
</dbReference>
<dbReference type="InterPro" id="IPR001036">
    <property type="entry name" value="Acrflvin-R"/>
</dbReference>
<dbReference type="Pfam" id="PF21760">
    <property type="entry name" value="SecD_1st"/>
    <property type="match status" value="1"/>
</dbReference>
<organism evidence="13 14">
    <name type="scientific">Thermanaerosceptrum fracticalcis</name>
    <dbReference type="NCBI Taxonomy" id="1712410"/>
    <lineage>
        <taxon>Bacteria</taxon>
        <taxon>Bacillati</taxon>
        <taxon>Bacillota</taxon>
        <taxon>Clostridia</taxon>
        <taxon>Eubacteriales</taxon>
        <taxon>Peptococcaceae</taxon>
        <taxon>Thermanaerosceptrum</taxon>
    </lineage>
</organism>
<feature type="domain" description="Protein translocase subunit SecDF P1" evidence="11">
    <location>
        <begin position="56"/>
        <end position="114"/>
    </location>
</feature>
<keyword evidence="8 9" id="KW-0472">Membrane</keyword>
<keyword evidence="3 9" id="KW-1003">Cell membrane</keyword>
<evidence type="ECO:0000256" key="3">
    <source>
        <dbReference type="ARBA" id="ARBA00022475"/>
    </source>
</evidence>
<keyword evidence="5 9" id="KW-0653">Protein transport</keyword>
<evidence type="ECO:0000256" key="2">
    <source>
        <dbReference type="ARBA" id="ARBA00022448"/>
    </source>
</evidence>
<dbReference type="InterPro" id="IPR048631">
    <property type="entry name" value="SecD_1st"/>
</dbReference>
<evidence type="ECO:0000259" key="11">
    <source>
        <dbReference type="Pfam" id="PF21760"/>
    </source>
</evidence>
<keyword evidence="14" id="KW-1185">Reference proteome</keyword>
<dbReference type="HAMAP" id="MF_01463_B">
    <property type="entry name" value="SecD_B"/>
    <property type="match status" value="1"/>
</dbReference>
<comment type="similarity">
    <text evidence="9">Belongs to the SecD/SecF family. SecD subfamily.</text>
</comment>
<comment type="subcellular location">
    <subcellularLocation>
        <location evidence="1 9">Cell membrane</location>
        <topology evidence="1 9">Multi-pass membrane protein</topology>
    </subcellularLocation>
</comment>
<dbReference type="OrthoDB" id="9805019at2"/>
<dbReference type="Pfam" id="PF02355">
    <property type="entry name" value="SecD_SecF_C"/>
    <property type="match status" value="1"/>
</dbReference>
<dbReference type="GO" id="GO:0006605">
    <property type="term" value="P:protein targeting"/>
    <property type="evidence" value="ECO:0007669"/>
    <property type="project" value="UniProtKB-UniRule"/>
</dbReference>
<feature type="domain" description="Protein export membrane protein SecD/SecF C-terminal" evidence="10">
    <location>
        <begin position="227"/>
        <end position="389"/>
    </location>
</feature>
<gene>
    <name evidence="9 13" type="primary">secD</name>
    <name evidence="13" type="ORF">BR63_02575</name>
</gene>
<feature type="domain" description="SecDF P1 head subdomain" evidence="12">
    <location>
        <begin position="116"/>
        <end position="224"/>
    </location>
</feature>
<dbReference type="InterPro" id="IPR022813">
    <property type="entry name" value="SecD/SecF_arch_bac"/>
</dbReference>
<feature type="transmembrane region" description="Helical" evidence="9">
    <location>
        <begin position="249"/>
        <end position="267"/>
    </location>
</feature>
<keyword evidence="2 9" id="KW-0813">Transport</keyword>
<comment type="function">
    <text evidence="9">Part of the Sec protein translocase complex. Interacts with the SecYEG preprotein conducting channel. SecDF uses the proton motive force (PMF) to complete protein translocation after the ATP-dependent function of SecA.</text>
</comment>
<dbReference type="Gene3D" id="1.20.1640.10">
    <property type="entry name" value="Multidrug efflux transporter AcrB transmembrane domain"/>
    <property type="match status" value="1"/>
</dbReference>
<proteinExistence type="inferred from homology"/>
<accession>A0A7G6DZN7</accession>
<dbReference type="PRINTS" id="PR00702">
    <property type="entry name" value="ACRIFLAVINRP"/>
</dbReference>
<dbReference type="InterPro" id="IPR054384">
    <property type="entry name" value="SecDF_P1_head"/>
</dbReference>
<dbReference type="Pfam" id="PF07549">
    <property type="entry name" value="Sec_GG"/>
    <property type="match status" value="1"/>
</dbReference>
<dbReference type="InterPro" id="IPR055344">
    <property type="entry name" value="SecD_SecF_C_bact"/>
</dbReference>
<evidence type="ECO:0000256" key="6">
    <source>
        <dbReference type="ARBA" id="ARBA00022989"/>
    </source>
</evidence>
<dbReference type="PANTHER" id="PTHR30081:SF1">
    <property type="entry name" value="PROTEIN TRANSLOCASE SUBUNIT SECD"/>
    <property type="match status" value="1"/>
</dbReference>
<evidence type="ECO:0000313" key="14">
    <source>
        <dbReference type="Proteomes" id="UP000515847"/>
    </source>
</evidence>
<evidence type="ECO:0000259" key="12">
    <source>
        <dbReference type="Pfam" id="PF22599"/>
    </source>
</evidence>
<dbReference type="PANTHER" id="PTHR30081">
    <property type="entry name" value="PROTEIN-EXPORT MEMBRANE PROTEIN SEC"/>
    <property type="match status" value="1"/>
</dbReference>
<dbReference type="InterPro" id="IPR048634">
    <property type="entry name" value="SecD_SecF_C"/>
</dbReference>
<dbReference type="GO" id="GO:0015450">
    <property type="term" value="F:protein-transporting ATPase activity"/>
    <property type="evidence" value="ECO:0007669"/>
    <property type="project" value="InterPro"/>
</dbReference>
<dbReference type="InterPro" id="IPR022646">
    <property type="entry name" value="SecD/SecF_CS"/>
</dbReference>
<dbReference type="InterPro" id="IPR005791">
    <property type="entry name" value="SecD"/>
</dbReference>
<protein>
    <recommendedName>
        <fullName evidence="9">Protein translocase subunit SecD</fullName>
    </recommendedName>
</protein>
<dbReference type="Proteomes" id="UP000515847">
    <property type="component" value="Chromosome"/>
</dbReference>
<keyword evidence="4 9" id="KW-0812">Transmembrane</keyword>
<evidence type="ECO:0000256" key="1">
    <source>
        <dbReference type="ARBA" id="ARBA00004651"/>
    </source>
</evidence>
<reference evidence="13 14" key="1">
    <citation type="journal article" date="2019" name="Front. Microbiol.">
        <title>Thermoanaerosceptrum fracticalcis gen. nov. sp. nov., a Novel Fumarate-Fermenting Microorganism From a Deep Fractured Carbonate Aquifer of the US Great Basin.</title>
        <authorList>
            <person name="Hamilton-Brehm S.D."/>
            <person name="Stewart L.E."/>
            <person name="Zavarin M."/>
            <person name="Caldwell M."/>
            <person name="Lawson P.A."/>
            <person name="Onstott T.C."/>
            <person name="Grzymski J."/>
            <person name="Neveux I."/>
            <person name="Lollar B.S."/>
            <person name="Russell C.E."/>
            <person name="Moser D.P."/>
        </authorList>
    </citation>
    <scope>NUCLEOTIDE SEQUENCE [LARGE SCALE GENOMIC DNA]</scope>
    <source>
        <strain evidence="13 14">DRI-13</strain>
    </source>
</reference>
<dbReference type="Gene3D" id="3.30.70.3220">
    <property type="match status" value="1"/>
</dbReference>
<feature type="transmembrane region" description="Helical" evidence="9">
    <location>
        <begin position="274"/>
        <end position="293"/>
    </location>
</feature>
<evidence type="ECO:0000259" key="10">
    <source>
        <dbReference type="Pfam" id="PF02355"/>
    </source>
</evidence>
<dbReference type="AlphaFoldDB" id="A0A7G6DZN7"/>
<evidence type="ECO:0000256" key="9">
    <source>
        <dbReference type="HAMAP-Rule" id="MF_01463"/>
    </source>
</evidence>
<dbReference type="SUPFAM" id="SSF82866">
    <property type="entry name" value="Multidrug efflux transporter AcrB transmembrane domain"/>
    <property type="match status" value="1"/>
</dbReference>
<keyword evidence="6 9" id="KW-1133">Transmembrane helix</keyword>
<evidence type="ECO:0000256" key="4">
    <source>
        <dbReference type="ARBA" id="ARBA00022692"/>
    </source>
</evidence>
<dbReference type="KEGG" id="tfr:BR63_02575"/>
<evidence type="ECO:0000256" key="7">
    <source>
        <dbReference type="ARBA" id="ARBA00023010"/>
    </source>
</evidence>
<dbReference type="GO" id="GO:0005886">
    <property type="term" value="C:plasma membrane"/>
    <property type="evidence" value="ECO:0007669"/>
    <property type="project" value="UniProtKB-SubCell"/>
</dbReference>
<comment type="caution">
    <text evidence="9">Lacks conserved residue(s) required for the propagation of feature annotation.</text>
</comment>
<dbReference type="NCBIfam" id="TIGR01129">
    <property type="entry name" value="secD"/>
    <property type="match status" value="1"/>
</dbReference>
<dbReference type="RefSeq" id="WP_034421748.1">
    <property type="nucleotide sequence ID" value="NZ_CP045798.1"/>
</dbReference>
<name>A0A7G6DZN7_THEFR</name>
<dbReference type="NCBIfam" id="TIGR00916">
    <property type="entry name" value="2A0604s01"/>
    <property type="match status" value="1"/>
</dbReference>
<dbReference type="Pfam" id="PF22599">
    <property type="entry name" value="SecDF_P1_head"/>
    <property type="match status" value="1"/>
</dbReference>
<feature type="transmembrane region" description="Helical" evidence="9">
    <location>
        <begin position="369"/>
        <end position="393"/>
    </location>
</feature>
<evidence type="ECO:0000313" key="13">
    <source>
        <dbReference type="EMBL" id="QNB45291.1"/>
    </source>
</evidence>
<evidence type="ECO:0000256" key="8">
    <source>
        <dbReference type="ARBA" id="ARBA00023136"/>
    </source>
</evidence>
<dbReference type="GO" id="GO:0043952">
    <property type="term" value="P:protein transport by the Sec complex"/>
    <property type="evidence" value="ECO:0007669"/>
    <property type="project" value="UniProtKB-UniRule"/>
</dbReference>
<evidence type="ECO:0000256" key="5">
    <source>
        <dbReference type="ARBA" id="ARBA00022927"/>
    </source>
</evidence>
<comment type="subunit">
    <text evidence="9">Forms a complex with SecF. Part of the essential Sec protein translocation apparatus which comprises SecA, SecYEG and auxiliary proteins SecDF. Other proteins may also be involved.</text>
</comment>
<dbReference type="EMBL" id="CP045798">
    <property type="protein sequence ID" value="QNB45291.1"/>
    <property type="molecule type" value="Genomic_DNA"/>
</dbReference>
<feature type="transmembrane region" description="Helical" evidence="9">
    <location>
        <begin position="341"/>
        <end position="363"/>
    </location>
</feature>
<keyword evidence="7 9" id="KW-0811">Translocation</keyword>